<protein>
    <submittedName>
        <fullName evidence="3">Uncharacterized protein</fullName>
    </submittedName>
</protein>
<reference evidence="3 4" key="1">
    <citation type="submission" date="2019-01" db="EMBL/GenBank/DDBJ databases">
        <title>Nuclear Genome Assembly of the Microalgal Biofuel strain Nannochloropsis salina CCMP1776.</title>
        <authorList>
            <person name="Hovde B."/>
        </authorList>
    </citation>
    <scope>NUCLEOTIDE SEQUENCE [LARGE SCALE GENOMIC DNA]</scope>
    <source>
        <strain evidence="3 4">CCMP1776</strain>
    </source>
</reference>
<accession>A0A4D9CXA0</accession>
<dbReference type="Pfam" id="PF08923">
    <property type="entry name" value="MAPKK1_Int"/>
    <property type="match status" value="1"/>
</dbReference>
<dbReference type="Proteomes" id="UP000355283">
    <property type="component" value="Unassembled WGS sequence"/>
</dbReference>
<dbReference type="GO" id="GO:0071986">
    <property type="term" value="C:Ragulator complex"/>
    <property type="evidence" value="ECO:0007669"/>
    <property type="project" value="TreeGrafter"/>
</dbReference>
<comment type="similarity">
    <text evidence="1">Belongs to the LAMTOR3 family.</text>
</comment>
<dbReference type="OrthoDB" id="343907at2759"/>
<dbReference type="GO" id="GO:0071230">
    <property type="term" value="P:cellular response to amino acid stimulus"/>
    <property type="evidence" value="ECO:0007669"/>
    <property type="project" value="TreeGrafter"/>
</dbReference>
<evidence type="ECO:0000256" key="1">
    <source>
        <dbReference type="ARBA" id="ARBA00005356"/>
    </source>
</evidence>
<proteinExistence type="inferred from homology"/>
<name>A0A4D9CXA0_9STRA</name>
<keyword evidence="4" id="KW-1185">Reference proteome</keyword>
<sequence length="245" mass="25899">MVRPLTCPLLKIPAAGKWNVRGGRLDVSGSIVLLGPFMRKELTSVDPVVQQAFDQLLLRHPDVEAILLSTADGIPLMRAVRPTSPCFPSSTASSSLSTIESKVSAVFSIAVDQARKLGNGRCNSIVSLYQGLTLVQINLAPLVLSFVGYATIPSAATVLASSSEGKPGQEEQRHHEEGHDSSVTVPLGGEGGREAGLVPPLPLQLMNVGMILDSQAEFREALAPLRGVVEASERESTTSGRGLQI</sequence>
<dbReference type="SMART" id="SM01278">
    <property type="entry name" value="MAPKK1_Int"/>
    <property type="match status" value="1"/>
</dbReference>
<dbReference type="Gene3D" id="3.30.450.30">
    <property type="entry name" value="Dynein light chain 2a, cytoplasmic"/>
    <property type="match status" value="1"/>
</dbReference>
<feature type="region of interest" description="Disordered" evidence="2">
    <location>
        <begin position="161"/>
        <end position="191"/>
    </location>
</feature>
<dbReference type="SUPFAM" id="SSF103196">
    <property type="entry name" value="Roadblock/LC7 domain"/>
    <property type="match status" value="1"/>
</dbReference>
<evidence type="ECO:0000313" key="3">
    <source>
        <dbReference type="EMBL" id="TFJ82797.1"/>
    </source>
</evidence>
<dbReference type="InterPro" id="IPR015019">
    <property type="entry name" value="LAMTOR3"/>
</dbReference>
<evidence type="ECO:0000256" key="2">
    <source>
        <dbReference type="SAM" id="MobiDB-lite"/>
    </source>
</evidence>
<dbReference type="AlphaFoldDB" id="A0A4D9CXA0"/>
<dbReference type="PANTHER" id="PTHR13378:SF1">
    <property type="entry name" value="RAGULATOR COMPLEX PROTEIN LAMTOR3"/>
    <property type="match status" value="1"/>
</dbReference>
<dbReference type="PANTHER" id="PTHR13378">
    <property type="entry name" value="REGULATOR COMPLEX PROTEIN LAMTOR3"/>
    <property type="match status" value="1"/>
</dbReference>
<organism evidence="3 4">
    <name type="scientific">Nannochloropsis salina CCMP1776</name>
    <dbReference type="NCBI Taxonomy" id="1027361"/>
    <lineage>
        <taxon>Eukaryota</taxon>
        <taxon>Sar</taxon>
        <taxon>Stramenopiles</taxon>
        <taxon>Ochrophyta</taxon>
        <taxon>Eustigmatophyceae</taxon>
        <taxon>Eustigmatales</taxon>
        <taxon>Monodopsidaceae</taxon>
        <taxon>Microchloropsis</taxon>
        <taxon>Microchloropsis salina</taxon>
    </lineage>
</organism>
<feature type="compositionally biased region" description="Basic and acidic residues" evidence="2">
    <location>
        <begin position="167"/>
        <end position="180"/>
    </location>
</feature>
<dbReference type="EMBL" id="SDOX01000094">
    <property type="protein sequence ID" value="TFJ82797.1"/>
    <property type="molecule type" value="Genomic_DNA"/>
</dbReference>
<comment type="caution">
    <text evidence="3">The sequence shown here is derived from an EMBL/GenBank/DDBJ whole genome shotgun (WGS) entry which is preliminary data.</text>
</comment>
<gene>
    <name evidence="3" type="ORF">NSK_005873</name>
</gene>
<dbReference type="GO" id="GO:0032008">
    <property type="term" value="P:positive regulation of TOR signaling"/>
    <property type="evidence" value="ECO:0007669"/>
    <property type="project" value="TreeGrafter"/>
</dbReference>
<evidence type="ECO:0000313" key="4">
    <source>
        <dbReference type="Proteomes" id="UP000355283"/>
    </source>
</evidence>